<dbReference type="Proteomes" id="UP000830671">
    <property type="component" value="Chromosome 3"/>
</dbReference>
<feature type="region of interest" description="Disordered" evidence="9">
    <location>
        <begin position="1500"/>
        <end position="1544"/>
    </location>
</feature>
<feature type="compositionally biased region" description="Polar residues" evidence="9">
    <location>
        <begin position="1500"/>
        <end position="1515"/>
    </location>
</feature>
<dbReference type="FunFam" id="1.20.1250.20:FF:000064">
    <property type="entry name" value="MFS allantoate transporter"/>
    <property type="match status" value="1"/>
</dbReference>
<dbReference type="GO" id="GO:0022857">
    <property type="term" value="F:transmembrane transporter activity"/>
    <property type="evidence" value="ECO:0007669"/>
    <property type="project" value="InterPro"/>
</dbReference>
<dbReference type="Pfam" id="PF22942">
    <property type="entry name" value="DUF7025"/>
    <property type="match status" value="1"/>
</dbReference>
<dbReference type="GeneID" id="73338940"/>
<feature type="transmembrane region" description="Helical" evidence="10">
    <location>
        <begin position="1862"/>
        <end position="1881"/>
    </location>
</feature>
<feature type="compositionally biased region" description="Polar residues" evidence="9">
    <location>
        <begin position="748"/>
        <end position="761"/>
    </location>
</feature>
<feature type="transmembrane region" description="Helical" evidence="10">
    <location>
        <begin position="1799"/>
        <end position="1817"/>
    </location>
</feature>
<evidence type="ECO:0000259" key="12">
    <source>
        <dbReference type="PROSITE" id="PS50850"/>
    </source>
</evidence>
<evidence type="ECO:0000256" key="4">
    <source>
        <dbReference type="ARBA" id="ARBA00022723"/>
    </source>
</evidence>
<keyword evidence="2" id="KW-0813">Transport</keyword>
<dbReference type="KEGG" id="clup:CLUP02_04921"/>
<feature type="domain" description="Major facilitator superfamily (MFS) profile" evidence="12">
    <location>
        <begin position="1733"/>
        <end position="1992"/>
    </location>
</feature>
<dbReference type="InterPro" id="IPR054289">
    <property type="entry name" value="DUF7025"/>
</dbReference>
<dbReference type="SMART" id="SM00066">
    <property type="entry name" value="GAL4"/>
    <property type="match status" value="1"/>
</dbReference>
<evidence type="ECO:0000256" key="2">
    <source>
        <dbReference type="ARBA" id="ARBA00022448"/>
    </source>
</evidence>
<keyword evidence="7" id="KW-0539">Nucleus</keyword>
<feature type="compositionally biased region" description="Polar residues" evidence="9">
    <location>
        <begin position="1522"/>
        <end position="1537"/>
    </location>
</feature>
<dbReference type="GO" id="GO:0003677">
    <property type="term" value="F:DNA binding"/>
    <property type="evidence" value="ECO:0007669"/>
    <property type="project" value="InterPro"/>
</dbReference>
<dbReference type="GO" id="GO:0005524">
    <property type="term" value="F:ATP binding"/>
    <property type="evidence" value="ECO:0007669"/>
    <property type="project" value="InterPro"/>
</dbReference>
<protein>
    <submittedName>
        <fullName evidence="13">ATPase</fullName>
    </submittedName>
</protein>
<name>A0A9Q8SL90_9PEZI</name>
<dbReference type="SUPFAM" id="SSF57701">
    <property type="entry name" value="Zn2/Cys6 DNA-binding domain"/>
    <property type="match status" value="1"/>
</dbReference>
<dbReference type="GO" id="GO:0000981">
    <property type="term" value="F:DNA-binding transcription factor activity, RNA polymerase II-specific"/>
    <property type="evidence" value="ECO:0007669"/>
    <property type="project" value="InterPro"/>
</dbReference>
<evidence type="ECO:0000256" key="8">
    <source>
        <dbReference type="ARBA" id="ARBA00037968"/>
    </source>
</evidence>
<organism evidence="13 14">
    <name type="scientific">Colletotrichum lupini</name>
    <dbReference type="NCBI Taxonomy" id="145971"/>
    <lineage>
        <taxon>Eukaryota</taxon>
        <taxon>Fungi</taxon>
        <taxon>Dikarya</taxon>
        <taxon>Ascomycota</taxon>
        <taxon>Pezizomycotina</taxon>
        <taxon>Sordariomycetes</taxon>
        <taxon>Hypocreomycetidae</taxon>
        <taxon>Glomerellales</taxon>
        <taxon>Glomerellaceae</taxon>
        <taxon>Colletotrichum</taxon>
        <taxon>Colletotrichum acutatum species complex</taxon>
    </lineage>
</organism>
<feature type="domain" description="Zn(2)-C6 fungal-type" evidence="11">
    <location>
        <begin position="837"/>
        <end position="866"/>
    </location>
</feature>
<keyword evidence="3 10" id="KW-0812">Transmembrane</keyword>
<feature type="transmembrane region" description="Helical" evidence="10">
    <location>
        <begin position="1961"/>
        <end position="1978"/>
    </location>
</feature>
<dbReference type="PROSITE" id="PS50850">
    <property type="entry name" value="MFS"/>
    <property type="match status" value="1"/>
</dbReference>
<dbReference type="Gene3D" id="4.10.240.10">
    <property type="entry name" value="Zn(2)-C6 fungal-type DNA-binding domain"/>
    <property type="match status" value="1"/>
</dbReference>
<dbReference type="Pfam" id="PF00004">
    <property type="entry name" value="AAA"/>
    <property type="match status" value="1"/>
</dbReference>
<reference evidence="13" key="1">
    <citation type="journal article" date="2021" name="Mol. Plant Microbe Interact.">
        <title>Complete Genome Sequence of the Plant-Pathogenic Fungus Colletotrichum lupini.</title>
        <authorList>
            <person name="Baroncelli R."/>
            <person name="Pensec F."/>
            <person name="Da Lio D."/>
            <person name="Boufleur T."/>
            <person name="Vicente I."/>
            <person name="Sarrocco S."/>
            <person name="Picot A."/>
            <person name="Baraldi E."/>
            <person name="Sukno S."/>
            <person name="Thon M."/>
            <person name="Le Floch G."/>
        </authorList>
    </citation>
    <scope>NUCLEOTIDE SEQUENCE</scope>
    <source>
        <strain evidence="13">IMI 504893</strain>
    </source>
</reference>
<proteinExistence type="inferred from homology"/>
<dbReference type="Gene3D" id="1.20.1250.20">
    <property type="entry name" value="MFS general substrate transporter like domains"/>
    <property type="match status" value="1"/>
</dbReference>
<dbReference type="PROSITE" id="PS50048">
    <property type="entry name" value="ZN2_CY6_FUNGAL_2"/>
    <property type="match status" value="1"/>
</dbReference>
<dbReference type="InterPro" id="IPR003959">
    <property type="entry name" value="ATPase_AAA_core"/>
</dbReference>
<dbReference type="GO" id="GO:0016020">
    <property type="term" value="C:membrane"/>
    <property type="evidence" value="ECO:0007669"/>
    <property type="project" value="UniProtKB-SubCell"/>
</dbReference>
<dbReference type="InterPro" id="IPR001138">
    <property type="entry name" value="Zn2Cys6_DnaBD"/>
</dbReference>
<gene>
    <name evidence="13" type="ORF">CLUP02_04921</name>
</gene>
<dbReference type="CDD" id="cd12148">
    <property type="entry name" value="fungal_TF_MHR"/>
    <property type="match status" value="1"/>
</dbReference>
<keyword evidence="4" id="KW-0479">Metal-binding</keyword>
<dbReference type="InterPro" id="IPR036864">
    <property type="entry name" value="Zn2-C6_fun-type_DNA-bd_sf"/>
</dbReference>
<evidence type="ECO:0000256" key="1">
    <source>
        <dbReference type="ARBA" id="ARBA00004141"/>
    </source>
</evidence>
<dbReference type="InterPro" id="IPR020846">
    <property type="entry name" value="MFS_dom"/>
</dbReference>
<feature type="transmembrane region" description="Helical" evidence="10">
    <location>
        <begin position="1893"/>
        <end position="1913"/>
    </location>
</feature>
<dbReference type="EMBL" id="CP019475">
    <property type="protein sequence ID" value="UQC79441.1"/>
    <property type="molecule type" value="Genomic_DNA"/>
</dbReference>
<dbReference type="SMART" id="SM00906">
    <property type="entry name" value="Fungal_trans"/>
    <property type="match status" value="1"/>
</dbReference>
<dbReference type="Gene3D" id="3.40.50.300">
    <property type="entry name" value="P-loop containing nucleotide triphosphate hydrolases"/>
    <property type="match status" value="1"/>
</dbReference>
<keyword evidence="5 10" id="KW-1133">Transmembrane helix</keyword>
<dbReference type="Pfam" id="PF07690">
    <property type="entry name" value="MFS_1"/>
    <property type="match status" value="1"/>
</dbReference>
<evidence type="ECO:0000256" key="9">
    <source>
        <dbReference type="SAM" id="MobiDB-lite"/>
    </source>
</evidence>
<feature type="region of interest" description="Disordered" evidence="9">
    <location>
        <begin position="37"/>
        <end position="58"/>
    </location>
</feature>
<dbReference type="Pfam" id="PF04082">
    <property type="entry name" value="Fungal_trans"/>
    <property type="match status" value="1"/>
</dbReference>
<sequence length="1992" mass="223499">MHLSDIRDVFDKENLSEKAWQLRCKLLPHKEEVGRPISDIEGSLSDDDPKKQQSPKNPIFGIDATVKTYYEGKNSCNGIYDWVDFPPKQMSKKVAESQDRPAIKVYKIKDIEKPVMAGRYSLTYYQISIQNPTLVAALEPIFKKEDVHLDPSDTATFEAPFRPLFFCYDEILDLYKTTDDGSLKGYLQLLVRTLDDMLGETREKKRKLQASGLINFKMAWTYFPRNSVVYSSAQNTELLCKVEDTSYERTDQGVFLNIKCKILTFNGESFVWSDQELQIPKFAGNRPILELTHYPLHFHLNKEEILQRTLTRGKKVLDLQGLTYCTYNGIAMGLKSKHNVEGRILIDVVGFNKYERTQGKRENDDAETRRNRVTKKRIIYDDHSEPEFESEGKEAKKSGVKNGRHLGEKAQLKNKEEMLARPDDLVFMSPLIEGFALKNKLWLGFYVEDIEPIVWNAQAYDHLVYDEQQKDLVLSFVENHGHANKTAMEDVIVGKGQGLIILLSGPPGTGKTLTAEAVADRTQRPLFYLQAEDLGINPSTLGEKIKRVFEMATEWNAVILLDEADVFMAERNPNDIARNELVSIFLRELEYFRGIIFLTTNLYNTIDTAFRSRVSLHLLFKALSPDARELIWRKFLGRLPQQELGDEGKGPRKLLTDEDIKELGHWQLNGREIKTAVKMVSKWCDHKNYEMSLARLENGIRVTSPHASKQKESDGDDDFLELSFARAKYPAPAPQSTKSTSSHEQRPTDTSPLHPNNTTETIRPISPDISFVVQISWQSLSAFSGKVTDMDVDSTINRRTNTRTLASPPAGGTSTPTRASRRNRSASQAEAARTSNACQICRDKKVKCSGQRPCKYCAKRGLECVFSASEKRKLYSVSYVLPLVRRRELEDKVAYYERRRGERPALEAASSTPPATAPAPAPASSSAQLHDVEDPSNEITVIHIYDDLDGNIPCQSPVPLGQPGPIMSQSTSSLTLERTRTSEAQAQTTSSPARAGRAIAPESALSSSETFGSEIKTLLVSRSNPGSTASPRSTVNAATPLPHIDRRALEIAIGSQWPPEEEAHAMLDIVIFNVGISQQLFDVRAFSDNLSVLYHESSADVRLTETWIVEALLVFAVGRLLQGRDDEDGEPPGTMYFREAVKRTPLLSDLRKHGTIGVEIMALTALYLQISDRKDDAYLHSNTALRLAISHGMHRSNNSQNPRRSEIVHRNRLWWSIYMQERYIPIVRPCGFPMSIEDYAITTKSPYEVLGFSSATALDVNVQAARITGKITATIYSQRDEPETTFINNVQDVLHSLYEVEKNMPSEYSMEIKPSGLTVAGRPFIEAATTVSRTSSSLHISVYSAVIHTVRPILLYMARNSRDPDREDHSRVRPALVRLAEICVETASKILVILQELRKSEILAKNAFLDLDATFSVGYVFVLVQAINPGKGLGHKGIDGSRAILRYFAALGNRPAARRLAELDQMCSHLALPVYQSRIQAPEESFMDLMAQPFSFSTSYRNSDTAPEGPSTSEGSAIPNIQGLSNVQDSTDSTSEVQEMDGQHDFGFSGADLASIPLEGENSLYWVYHTPGFSFTGSTAKGLLLETDIFNFNAISPSPKNLTCRDPRITGLRRVWGKPRNPLSSMVNQALPQIITPELGALENEEDTILLGLHAPIYWAEELTVTADYLATLLKDSFRVSTILTWKLTTEDPQTVMAEELEMAKKQDGEHVAFEQISSEEEAALVRKLDRVLMPLMAFVYFFQYLDKQSINYASVFGLRKDLSLSGQDFSWIISLFYFGQLCSEYPAAYLMGRLPMTLFVGVTIIAWGAVEMTLGATHNFSGLAAARFFLGFAEGAVSPAFIIITSNWYRRREHPIRVATWVSMSGVSQILGALMMYGIGGAAKMALEKWRVMFLVSGGLTAACGVAFCLLMPRDTTTAWFLNEREREIATRRLALDRGTRDRAEFNTKQMYEALRQPTTWLYFMMALCITLTTPILKLNAFPYPFPSENT</sequence>
<keyword evidence="6 10" id="KW-0472">Membrane</keyword>
<dbReference type="GO" id="GO:0008270">
    <property type="term" value="F:zinc ion binding"/>
    <property type="evidence" value="ECO:0007669"/>
    <property type="project" value="InterPro"/>
</dbReference>
<dbReference type="PROSITE" id="PS00463">
    <property type="entry name" value="ZN2_CY6_FUNGAL_1"/>
    <property type="match status" value="1"/>
</dbReference>
<evidence type="ECO:0000256" key="6">
    <source>
        <dbReference type="ARBA" id="ARBA00023136"/>
    </source>
</evidence>
<evidence type="ECO:0000313" key="13">
    <source>
        <dbReference type="EMBL" id="UQC79441.1"/>
    </source>
</evidence>
<feature type="transmembrane region" description="Helical" evidence="10">
    <location>
        <begin position="1829"/>
        <end position="1850"/>
    </location>
</feature>
<dbReference type="CDD" id="cd19481">
    <property type="entry name" value="RecA-like_protease"/>
    <property type="match status" value="1"/>
</dbReference>
<feature type="transmembrane region" description="Helical" evidence="10">
    <location>
        <begin position="1770"/>
        <end position="1792"/>
    </location>
</feature>
<keyword evidence="14" id="KW-1185">Reference proteome</keyword>
<dbReference type="InterPro" id="IPR027417">
    <property type="entry name" value="P-loop_NTPase"/>
</dbReference>
<dbReference type="InterPro" id="IPR011701">
    <property type="entry name" value="MFS"/>
</dbReference>
<dbReference type="InterPro" id="IPR007219">
    <property type="entry name" value="XnlR_reg_dom"/>
</dbReference>
<dbReference type="PANTHER" id="PTHR46411">
    <property type="entry name" value="FAMILY ATPASE, PUTATIVE-RELATED"/>
    <property type="match status" value="1"/>
</dbReference>
<dbReference type="SUPFAM" id="SSF103473">
    <property type="entry name" value="MFS general substrate transporter"/>
    <property type="match status" value="1"/>
</dbReference>
<comment type="similarity">
    <text evidence="8">Belongs to the major facilitator superfamily. Allantoate permease family.</text>
</comment>
<evidence type="ECO:0000259" key="11">
    <source>
        <dbReference type="PROSITE" id="PS50048"/>
    </source>
</evidence>
<dbReference type="SUPFAM" id="SSF52540">
    <property type="entry name" value="P-loop containing nucleoside triphosphate hydrolases"/>
    <property type="match status" value="1"/>
</dbReference>
<dbReference type="Pfam" id="PF00172">
    <property type="entry name" value="Zn_clus"/>
    <property type="match status" value="1"/>
</dbReference>
<evidence type="ECO:0000256" key="10">
    <source>
        <dbReference type="SAM" id="Phobius"/>
    </source>
</evidence>
<comment type="subcellular location">
    <subcellularLocation>
        <location evidence="1">Membrane</location>
        <topology evidence="1">Multi-pass membrane protein</topology>
    </subcellularLocation>
</comment>
<dbReference type="PANTHER" id="PTHR46411:SF3">
    <property type="entry name" value="AAA+ ATPASE DOMAIN-CONTAINING PROTEIN"/>
    <property type="match status" value="1"/>
</dbReference>
<feature type="region of interest" description="Disordered" evidence="9">
    <location>
        <begin position="902"/>
        <end position="930"/>
    </location>
</feature>
<feature type="region of interest" description="Disordered" evidence="9">
    <location>
        <begin position="953"/>
        <end position="1005"/>
    </location>
</feature>
<dbReference type="InterPro" id="IPR003593">
    <property type="entry name" value="AAA+_ATPase"/>
</dbReference>
<evidence type="ECO:0000256" key="3">
    <source>
        <dbReference type="ARBA" id="ARBA00022692"/>
    </source>
</evidence>
<feature type="region of interest" description="Disordered" evidence="9">
    <location>
        <begin position="729"/>
        <end position="763"/>
    </location>
</feature>
<dbReference type="RefSeq" id="XP_049141073.1">
    <property type="nucleotide sequence ID" value="XM_049283930.1"/>
</dbReference>
<accession>A0A9Q8SL90</accession>
<evidence type="ECO:0000313" key="14">
    <source>
        <dbReference type="Proteomes" id="UP000830671"/>
    </source>
</evidence>
<evidence type="ECO:0000256" key="5">
    <source>
        <dbReference type="ARBA" id="ARBA00022989"/>
    </source>
</evidence>
<dbReference type="GO" id="GO:0006351">
    <property type="term" value="P:DNA-templated transcription"/>
    <property type="evidence" value="ECO:0007669"/>
    <property type="project" value="InterPro"/>
</dbReference>
<dbReference type="InterPro" id="IPR036259">
    <property type="entry name" value="MFS_trans_sf"/>
</dbReference>
<dbReference type="SMART" id="SM00382">
    <property type="entry name" value="AAA"/>
    <property type="match status" value="1"/>
</dbReference>
<dbReference type="GO" id="GO:0016887">
    <property type="term" value="F:ATP hydrolysis activity"/>
    <property type="evidence" value="ECO:0007669"/>
    <property type="project" value="InterPro"/>
</dbReference>
<dbReference type="CDD" id="cd00067">
    <property type="entry name" value="GAL4"/>
    <property type="match status" value="1"/>
</dbReference>
<evidence type="ECO:0000256" key="7">
    <source>
        <dbReference type="ARBA" id="ARBA00023242"/>
    </source>
</evidence>
<feature type="region of interest" description="Disordered" evidence="9">
    <location>
        <begin position="797"/>
        <end position="834"/>
    </location>
</feature>